<dbReference type="NCBIfam" id="TIGR03339">
    <property type="entry name" value="phn_lysR"/>
    <property type="match status" value="1"/>
</dbReference>
<dbReference type="Gene3D" id="3.40.190.290">
    <property type="match status" value="1"/>
</dbReference>
<dbReference type="InterPro" id="IPR005119">
    <property type="entry name" value="LysR_subst-bd"/>
</dbReference>
<evidence type="ECO:0000313" key="5">
    <source>
        <dbReference type="EMBL" id="PWK35354.1"/>
    </source>
</evidence>
<keyword evidence="4" id="KW-0804">Transcription</keyword>
<dbReference type="InterPro" id="IPR036390">
    <property type="entry name" value="WH_DNA-bd_sf"/>
</dbReference>
<dbReference type="InterPro" id="IPR000847">
    <property type="entry name" value="LysR_HTH_N"/>
</dbReference>
<dbReference type="EMBL" id="QGGT01000002">
    <property type="protein sequence ID" value="PWK35354.1"/>
    <property type="molecule type" value="Genomic_DNA"/>
</dbReference>
<proteinExistence type="inferred from homology"/>
<organism evidence="5 6">
    <name type="scientific">Cupriavidus plantarum</name>
    <dbReference type="NCBI Taxonomy" id="942865"/>
    <lineage>
        <taxon>Bacteria</taxon>
        <taxon>Pseudomonadati</taxon>
        <taxon>Pseudomonadota</taxon>
        <taxon>Betaproteobacteria</taxon>
        <taxon>Burkholderiales</taxon>
        <taxon>Burkholderiaceae</taxon>
        <taxon>Cupriavidus</taxon>
    </lineage>
</organism>
<dbReference type="Proteomes" id="UP000245754">
    <property type="component" value="Unassembled WGS sequence"/>
</dbReference>
<evidence type="ECO:0000256" key="3">
    <source>
        <dbReference type="ARBA" id="ARBA00023125"/>
    </source>
</evidence>
<dbReference type="PANTHER" id="PTHR30126:SF94">
    <property type="entry name" value="LYSR FAMILY TRANSCRIPTIONAL REGULATOR"/>
    <property type="match status" value="1"/>
</dbReference>
<dbReference type="Pfam" id="PF00126">
    <property type="entry name" value="HTH_1"/>
    <property type="match status" value="1"/>
</dbReference>
<dbReference type="GeneID" id="98340771"/>
<accession>A0A316ESK3</accession>
<evidence type="ECO:0000256" key="1">
    <source>
        <dbReference type="ARBA" id="ARBA00009437"/>
    </source>
</evidence>
<protein>
    <submittedName>
        <fullName evidence="5">LysR family transcriptional regulator</fullName>
    </submittedName>
</protein>
<dbReference type="SUPFAM" id="SSF46785">
    <property type="entry name" value="Winged helix' DNA-binding domain"/>
    <property type="match status" value="1"/>
</dbReference>
<dbReference type="CDD" id="cd05466">
    <property type="entry name" value="PBP2_LTTR_substrate"/>
    <property type="match status" value="1"/>
</dbReference>
<keyword evidence="2" id="KW-0805">Transcription regulation</keyword>
<reference evidence="5 6" key="1">
    <citation type="submission" date="2018-05" db="EMBL/GenBank/DDBJ databases">
        <title>Genomic Encyclopedia of Type Strains, Phase IV (KMG-V): Genome sequencing to study the core and pangenomes of soil and plant-associated prokaryotes.</title>
        <authorList>
            <person name="Whitman W."/>
        </authorList>
    </citation>
    <scope>NUCLEOTIDE SEQUENCE [LARGE SCALE GENOMIC DNA]</scope>
    <source>
        <strain evidence="5 6">SLV-132</strain>
    </source>
</reference>
<comment type="similarity">
    <text evidence="1">Belongs to the LysR transcriptional regulatory family.</text>
</comment>
<dbReference type="GO" id="GO:0000976">
    <property type="term" value="F:transcription cis-regulatory region binding"/>
    <property type="evidence" value="ECO:0007669"/>
    <property type="project" value="TreeGrafter"/>
</dbReference>
<dbReference type="InterPro" id="IPR036388">
    <property type="entry name" value="WH-like_DNA-bd_sf"/>
</dbReference>
<dbReference type="InterPro" id="IPR017724">
    <property type="entry name" value="Tscrpt_reg_LysR"/>
</dbReference>
<comment type="caution">
    <text evidence="5">The sequence shown here is derived from an EMBL/GenBank/DDBJ whole genome shotgun (WGS) entry which is preliminary data.</text>
</comment>
<dbReference type="AlphaFoldDB" id="A0A316ESK3"/>
<dbReference type="PANTHER" id="PTHR30126">
    <property type="entry name" value="HTH-TYPE TRANSCRIPTIONAL REGULATOR"/>
    <property type="match status" value="1"/>
</dbReference>
<evidence type="ECO:0000313" key="6">
    <source>
        <dbReference type="Proteomes" id="UP000245754"/>
    </source>
</evidence>
<dbReference type="Gene3D" id="1.10.10.10">
    <property type="entry name" value="Winged helix-like DNA-binding domain superfamily/Winged helix DNA-binding domain"/>
    <property type="match status" value="1"/>
</dbReference>
<dbReference type="Pfam" id="PF03466">
    <property type="entry name" value="LysR_substrate"/>
    <property type="match status" value="1"/>
</dbReference>
<keyword evidence="6" id="KW-1185">Reference proteome</keyword>
<evidence type="ECO:0000256" key="2">
    <source>
        <dbReference type="ARBA" id="ARBA00023015"/>
    </source>
</evidence>
<dbReference type="GO" id="GO:0003700">
    <property type="term" value="F:DNA-binding transcription factor activity"/>
    <property type="evidence" value="ECO:0007669"/>
    <property type="project" value="InterPro"/>
</dbReference>
<dbReference type="PRINTS" id="PR00039">
    <property type="entry name" value="HTHLYSR"/>
</dbReference>
<evidence type="ECO:0000256" key="4">
    <source>
        <dbReference type="ARBA" id="ARBA00023163"/>
    </source>
</evidence>
<gene>
    <name evidence="5" type="ORF">C7419_102632</name>
</gene>
<name>A0A316ESK3_9BURK</name>
<keyword evidence="3" id="KW-0238">DNA-binding</keyword>
<dbReference type="RefSeq" id="WP_109583427.1">
    <property type="nucleotide sequence ID" value="NZ_CAJPUX010000002.1"/>
</dbReference>
<sequence>MLGDLLVTFFEVARQGSITTAARQLRISQPTVTGRIRQLEEIYGVELFHRRASRVDLSDVGIALMPLAEQMMQQEGDADFLLRNAGSLRFGKLRIGATGPFYILRSIAAFRQRYPDIGVTLETGNSKTVLDALFDYRIDAAVSSHAVEDDRLTRVTLAADPTVVVAHPDHALARASRIDIAELARHHLLVRERGSMTREATESALAAANLELPAHTVIGSREAICEAIRHNLGVSVMPVGEVPRDPTLRAIPFAGPAPVIHEYLYCLQARRATRLVTALLDCVVLPTPAAGAPILDPSHDLTPEHQS</sequence>
<dbReference type="OrthoDB" id="9786526at2"/>
<dbReference type="SUPFAM" id="SSF53850">
    <property type="entry name" value="Periplasmic binding protein-like II"/>
    <property type="match status" value="1"/>
</dbReference>
<dbReference type="PROSITE" id="PS50931">
    <property type="entry name" value="HTH_LYSR"/>
    <property type="match status" value="1"/>
</dbReference>